<dbReference type="HOGENOM" id="CLU_039613_6_0_6"/>
<protein>
    <submittedName>
        <fullName evidence="6">Transcriptional regulator, LysR family</fullName>
    </submittedName>
</protein>
<evidence type="ECO:0000256" key="2">
    <source>
        <dbReference type="ARBA" id="ARBA00023015"/>
    </source>
</evidence>
<dbReference type="Proteomes" id="UP000013940">
    <property type="component" value="Chromosome"/>
</dbReference>
<dbReference type="SUPFAM" id="SSF46785">
    <property type="entry name" value="Winged helix' DNA-binding domain"/>
    <property type="match status" value="1"/>
</dbReference>
<name>A0A2C9EK40_PSEPH</name>
<dbReference type="Pfam" id="PF03466">
    <property type="entry name" value="LysR_substrate"/>
    <property type="match status" value="1"/>
</dbReference>
<dbReference type="InterPro" id="IPR050950">
    <property type="entry name" value="HTH-type_LysR_regulators"/>
</dbReference>
<dbReference type="SUPFAM" id="SSF53850">
    <property type="entry name" value="Periplasmic binding protein-like II"/>
    <property type="match status" value="1"/>
</dbReference>
<dbReference type="KEGG" id="pprc:PFLCHA0_c22240"/>
<keyword evidence="3" id="KW-0238">DNA-binding</keyword>
<dbReference type="GO" id="GO:0005829">
    <property type="term" value="C:cytosol"/>
    <property type="evidence" value="ECO:0007669"/>
    <property type="project" value="TreeGrafter"/>
</dbReference>
<dbReference type="InterPro" id="IPR000847">
    <property type="entry name" value="LysR_HTH_N"/>
</dbReference>
<dbReference type="PANTHER" id="PTHR30419">
    <property type="entry name" value="HTH-TYPE TRANSCRIPTIONAL REGULATOR YBHD"/>
    <property type="match status" value="1"/>
</dbReference>
<dbReference type="RefSeq" id="WP_011060477.1">
    <property type="nucleotide sequence ID" value="NC_021237.1"/>
</dbReference>
<evidence type="ECO:0000313" key="7">
    <source>
        <dbReference type="Proteomes" id="UP000013940"/>
    </source>
</evidence>
<dbReference type="Gene3D" id="1.10.10.10">
    <property type="entry name" value="Winged helix-like DNA-binding domain superfamily/Winged helix DNA-binding domain"/>
    <property type="match status" value="1"/>
</dbReference>
<keyword evidence="2" id="KW-0805">Transcription regulation</keyword>
<dbReference type="Pfam" id="PF00126">
    <property type="entry name" value="HTH_1"/>
    <property type="match status" value="1"/>
</dbReference>
<evidence type="ECO:0000256" key="4">
    <source>
        <dbReference type="ARBA" id="ARBA00023163"/>
    </source>
</evidence>
<dbReference type="InterPro" id="IPR036390">
    <property type="entry name" value="WH_DNA-bd_sf"/>
</dbReference>
<dbReference type="GeneID" id="57475217"/>
<feature type="domain" description="HTH lysR-type" evidence="5">
    <location>
        <begin position="1"/>
        <end position="55"/>
    </location>
</feature>
<dbReference type="EMBL" id="CP003190">
    <property type="protein sequence ID" value="AGL83995.1"/>
    <property type="molecule type" value="Genomic_DNA"/>
</dbReference>
<dbReference type="InterPro" id="IPR036388">
    <property type="entry name" value="WH-like_DNA-bd_sf"/>
</dbReference>
<dbReference type="FunFam" id="1.10.10.10:FF:000001">
    <property type="entry name" value="LysR family transcriptional regulator"/>
    <property type="match status" value="1"/>
</dbReference>
<comment type="similarity">
    <text evidence="1">Belongs to the LysR transcriptional regulatory family.</text>
</comment>
<proteinExistence type="inferred from homology"/>
<dbReference type="AlphaFoldDB" id="A0A2C9EK40"/>
<organism evidence="6 7">
    <name type="scientific">Pseudomonas protegens (strain DSM 19095 / LMG 27888 / CFBP 6595 / CHA0)</name>
    <dbReference type="NCBI Taxonomy" id="1124983"/>
    <lineage>
        <taxon>Bacteria</taxon>
        <taxon>Pseudomonadati</taxon>
        <taxon>Pseudomonadota</taxon>
        <taxon>Gammaproteobacteria</taxon>
        <taxon>Pseudomonadales</taxon>
        <taxon>Pseudomonadaceae</taxon>
        <taxon>Pseudomonas</taxon>
    </lineage>
</organism>
<dbReference type="InterPro" id="IPR005119">
    <property type="entry name" value="LysR_subst-bd"/>
</dbReference>
<evidence type="ECO:0000313" key="6">
    <source>
        <dbReference type="EMBL" id="AGL83995.1"/>
    </source>
</evidence>
<evidence type="ECO:0000256" key="1">
    <source>
        <dbReference type="ARBA" id="ARBA00009437"/>
    </source>
</evidence>
<keyword evidence="4" id="KW-0804">Transcription</keyword>
<accession>A0A2C9EK40</accession>
<sequence length="294" mass="32271">MDYRYFLAVIDAGSLAAAGERLHIAPSAVSRQIALLEESVGVALFERRPRGMQLTAAGEALAEHARRTWLEQENILAELRGEGYPGAKVIRLVSTEGLSRYFLPRVLLEHYRLRPGAEYRLDVISPHECVQRIRRGEADVGLTFSTEPVEGVNVCYSIRSPIRALMRAGHPLASAGVLSLEQVQAFPVALTPKGTTQRQLLDLVCQMDGLSFDQVMTCNFSGALHEFVRQSDTVAFASAISGEGQGMDGLVSVPLSNPRLGDRDIQVLTMPKRVLPESLAFFIDTLIARLQKEG</sequence>
<gene>
    <name evidence="6" type="ORF">PFLCHA0_c22240</name>
</gene>
<dbReference type="Gene3D" id="3.40.190.290">
    <property type="match status" value="1"/>
</dbReference>
<reference evidence="7" key="1">
    <citation type="journal article" date="2014" name="Genome Announc.">
        <title>Full-genome sequence of the plant growth-promoting bacterium Pseudomonas protegens CHA0.</title>
        <authorList>
            <person name="Jousset A."/>
            <person name="Schuldes J."/>
            <person name="Keel C."/>
            <person name="Maurhofer M."/>
            <person name="Daniel R."/>
            <person name="Scheu S."/>
            <person name="Thuermer A."/>
        </authorList>
    </citation>
    <scope>NUCLEOTIDE SEQUENCE [LARGE SCALE GENOMIC DNA]</scope>
    <source>
        <strain evidence="7">DSM 19095 / LMG 27888 / CFBP 6595 / CHA0</strain>
    </source>
</reference>
<evidence type="ECO:0000256" key="3">
    <source>
        <dbReference type="ARBA" id="ARBA00023125"/>
    </source>
</evidence>
<evidence type="ECO:0000259" key="5">
    <source>
        <dbReference type="PROSITE" id="PS50931"/>
    </source>
</evidence>
<dbReference type="eggNOG" id="COG0583">
    <property type="taxonomic scope" value="Bacteria"/>
</dbReference>
<dbReference type="GO" id="GO:0003700">
    <property type="term" value="F:DNA-binding transcription factor activity"/>
    <property type="evidence" value="ECO:0007669"/>
    <property type="project" value="InterPro"/>
</dbReference>
<dbReference type="PROSITE" id="PS50931">
    <property type="entry name" value="HTH_LYSR"/>
    <property type="match status" value="1"/>
</dbReference>
<dbReference type="PANTHER" id="PTHR30419:SF8">
    <property type="entry name" value="NITROGEN ASSIMILATION TRANSCRIPTIONAL ACTIVATOR-RELATED"/>
    <property type="match status" value="1"/>
</dbReference>
<dbReference type="GO" id="GO:0003677">
    <property type="term" value="F:DNA binding"/>
    <property type="evidence" value="ECO:0007669"/>
    <property type="project" value="UniProtKB-KW"/>
</dbReference>
<dbReference type="PRINTS" id="PR00039">
    <property type="entry name" value="HTHLYSR"/>
</dbReference>